<dbReference type="EMBL" id="LAZR01000008">
    <property type="protein sequence ID" value="KKO09009.1"/>
    <property type="molecule type" value="Genomic_DNA"/>
</dbReference>
<accession>A0A0F9YVT8</accession>
<evidence type="ECO:0000313" key="1">
    <source>
        <dbReference type="EMBL" id="KKO09009.1"/>
    </source>
</evidence>
<sequence length="121" mass="13047">MKARIFVFLITALFTLPATLYAQDSADGVWDFVMTGPAGDVTAVVDLYVDGASVIGQFQLEDGRVWPISNAQVNGNTISFDLERGDSGVIYEMSATIDGDQATGTATAMGTTREWRMTRAQ</sequence>
<proteinExistence type="predicted"/>
<reference evidence="1" key="1">
    <citation type="journal article" date="2015" name="Nature">
        <title>Complex archaea that bridge the gap between prokaryotes and eukaryotes.</title>
        <authorList>
            <person name="Spang A."/>
            <person name="Saw J.H."/>
            <person name="Jorgensen S.L."/>
            <person name="Zaremba-Niedzwiedzka K."/>
            <person name="Martijn J."/>
            <person name="Lind A.E."/>
            <person name="van Eijk R."/>
            <person name="Schleper C."/>
            <person name="Guy L."/>
            <person name="Ettema T.J."/>
        </authorList>
    </citation>
    <scope>NUCLEOTIDE SEQUENCE</scope>
</reference>
<dbReference type="AlphaFoldDB" id="A0A0F9YVT8"/>
<gene>
    <name evidence="1" type="ORF">LCGC14_0041280</name>
</gene>
<protein>
    <submittedName>
        <fullName evidence="1">Uncharacterized protein</fullName>
    </submittedName>
</protein>
<name>A0A0F9YVT8_9ZZZZ</name>
<organism evidence="1">
    <name type="scientific">marine sediment metagenome</name>
    <dbReference type="NCBI Taxonomy" id="412755"/>
    <lineage>
        <taxon>unclassified sequences</taxon>
        <taxon>metagenomes</taxon>
        <taxon>ecological metagenomes</taxon>
    </lineage>
</organism>
<comment type="caution">
    <text evidence="1">The sequence shown here is derived from an EMBL/GenBank/DDBJ whole genome shotgun (WGS) entry which is preliminary data.</text>
</comment>